<accession>A0A7Z0IIL9</accession>
<dbReference type="RefSeq" id="WP_179428953.1">
    <property type="nucleotide sequence ID" value="NZ_JACBZP010000001.1"/>
</dbReference>
<dbReference type="Pfam" id="PF08044">
    <property type="entry name" value="DUF1707"/>
    <property type="match status" value="1"/>
</dbReference>
<name>A0A7Z0IIL9_9MICO</name>
<dbReference type="InterPro" id="IPR012551">
    <property type="entry name" value="DUF1707_SHOCT-like"/>
</dbReference>
<gene>
    <name evidence="2" type="ORF">BJY26_002936</name>
</gene>
<keyword evidence="3" id="KW-1185">Reference proteome</keyword>
<evidence type="ECO:0000313" key="2">
    <source>
        <dbReference type="EMBL" id="NYI68630.1"/>
    </source>
</evidence>
<feature type="domain" description="DUF1707" evidence="1">
    <location>
        <begin position="12"/>
        <end position="64"/>
    </location>
</feature>
<evidence type="ECO:0000313" key="3">
    <source>
        <dbReference type="Proteomes" id="UP000539111"/>
    </source>
</evidence>
<sequence length="212" mass="22950">MTINQPGEPKPLRASDADRERVAEILRTAFAEGRLDNGELDERLAAVWEAKTRDKLQPLIHDLPEGADDARQAGSGVVARGSHDVVPEHGPGTGGPPLTSISVFSGSNRVMRPKQEFARMVCVFGGSDLDVRQAIGPGKTVVVNSYNVFGGADVIVDDGTEVRNEMISVMGGDEIRVEQGDGDRGTLILRGLNIFGGLSVRRPNRRELRRRD</sequence>
<evidence type="ECO:0000259" key="1">
    <source>
        <dbReference type="Pfam" id="PF08044"/>
    </source>
</evidence>
<protein>
    <recommendedName>
        <fullName evidence="1">DUF1707 domain-containing protein</fullName>
    </recommendedName>
</protein>
<dbReference type="PANTHER" id="PTHR40763">
    <property type="entry name" value="MEMBRANE PROTEIN-RELATED"/>
    <property type="match status" value="1"/>
</dbReference>
<reference evidence="2 3" key="1">
    <citation type="submission" date="2020-07" db="EMBL/GenBank/DDBJ databases">
        <title>Sequencing the genomes of 1000 actinobacteria strains.</title>
        <authorList>
            <person name="Klenk H.-P."/>
        </authorList>
    </citation>
    <scope>NUCLEOTIDE SEQUENCE [LARGE SCALE GENOMIC DNA]</scope>
    <source>
        <strain evidence="2 3">DSM 26341</strain>
    </source>
</reference>
<proteinExistence type="predicted"/>
<organism evidence="2 3">
    <name type="scientific">Spelaeicoccus albus</name>
    <dbReference type="NCBI Taxonomy" id="1280376"/>
    <lineage>
        <taxon>Bacteria</taxon>
        <taxon>Bacillati</taxon>
        <taxon>Actinomycetota</taxon>
        <taxon>Actinomycetes</taxon>
        <taxon>Micrococcales</taxon>
        <taxon>Brevibacteriaceae</taxon>
        <taxon>Spelaeicoccus</taxon>
    </lineage>
</organism>
<comment type="caution">
    <text evidence="2">The sequence shown here is derived from an EMBL/GenBank/DDBJ whole genome shotgun (WGS) entry which is preliminary data.</text>
</comment>
<dbReference type="PANTHER" id="PTHR40763:SF4">
    <property type="entry name" value="DUF1707 DOMAIN-CONTAINING PROTEIN"/>
    <property type="match status" value="1"/>
</dbReference>
<dbReference type="AlphaFoldDB" id="A0A7Z0IIL9"/>
<dbReference type="EMBL" id="JACBZP010000001">
    <property type="protein sequence ID" value="NYI68630.1"/>
    <property type="molecule type" value="Genomic_DNA"/>
</dbReference>
<dbReference type="Proteomes" id="UP000539111">
    <property type="component" value="Unassembled WGS sequence"/>
</dbReference>